<evidence type="ECO:0000313" key="10">
    <source>
        <dbReference type="Proteomes" id="UP000005439"/>
    </source>
</evidence>
<feature type="transmembrane region" description="Helical" evidence="7">
    <location>
        <begin position="171"/>
        <end position="192"/>
    </location>
</feature>
<comment type="subcellular location">
    <subcellularLocation>
        <location evidence="1">Cell membrane</location>
        <topology evidence="1">Multi-pass membrane protein</topology>
    </subcellularLocation>
</comment>
<reference evidence="9 10" key="2">
    <citation type="journal article" date="2012" name="Stand. Genomic Sci.">
        <title>Complete genome sequence of the moderately thermophilic mineral-sulfide-oxidizing firmicute Sulfobacillus acidophilus type strain (NAL(T)).</title>
        <authorList>
            <person name="Anderson I."/>
            <person name="Chertkov O."/>
            <person name="Chen A."/>
            <person name="Saunders E."/>
            <person name="Lapidus A."/>
            <person name="Nolan M."/>
            <person name="Lucas S."/>
            <person name="Hammon N."/>
            <person name="Deshpande S."/>
            <person name="Cheng J.F."/>
            <person name="Han C."/>
            <person name="Tapia R."/>
            <person name="Goodwin L.A."/>
            <person name="Pitluck S."/>
            <person name="Liolios K."/>
            <person name="Pagani I."/>
            <person name="Ivanova N."/>
            <person name="Mikhailova N."/>
            <person name="Pati A."/>
            <person name="Palaniappan K."/>
            <person name="Land M."/>
            <person name="Pan C."/>
            <person name="Rohde M."/>
            <person name="Pukall R."/>
            <person name="Goker M."/>
            <person name="Detter J.C."/>
            <person name="Woyke T."/>
            <person name="Bristow J."/>
            <person name="Eisen J.A."/>
            <person name="Markowitz V."/>
            <person name="Hugenholtz P."/>
            <person name="Kyrpides N.C."/>
            <person name="Klenk H.P."/>
            <person name="Mavromatis K."/>
        </authorList>
    </citation>
    <scope>NUCLEOTIDE SEQUENCE [LARGE SCALE GENOMIC DNA]</scope>
    <source>
        <strain evidence="10">ATCC 700253 / DSM 10332 / NAL</strain>
    </source>
</reference>
<evidence type="ECO:0000256" key="4">
    <source>
        <dbReference type="ARBA" id="ARBA00022692"/>
    </source>
</evidence>
<dbReference type="KEGG" id="sap:Sulac_2554"/>
<evidence type="ECO:0000256" key="1">
    <source>
        <dbReference type="ARBA" id="ARBA00004651"/>
    </source>
</evidence>
<protein>
    <submittedName>
        <fullName evidence="9">Major facilitator superfamily MFS_1</fullName>
    </submittedName>
</protein>
<sequence>MAGRGNRRRGQADQGPRPNYRALSIYLIGVFMGALDTNVLAPVFPLIIRGFHIHLTWAAWTISAYTVAYMATTVLAGAWGDRQGHRRLFVWGIGLFGIASLLAALSPNFGVFMLARVIQGMGAGIVYPNAQAEGIREFPVERRGMALGIFGAVFGLASVLGPVLGGFLGQYFGWPAVFLINVPIAVIVLAMSRRLPVSAVRERPVPDVWGGISFAAFLSAGLLTVMVSGIWRLAFLVLALVLLGGFIQRQRRVAVPFLDTVPLRSRAGSAMMVGAGLIGLDMSAAVFVPTLVQRTLHFTVLSSGLALLPAAFSGAVFSGAGGVMSDRTGPRRVLMMGLVAGAIGGLLLAWQPLTLTRFIIAMIVLGIGTAFTMGAPLNRMALALYREEQSGEALSLVAVFRGLGLAAGPVILTTAAQMHGFTGMFGSVMVASLVGVVAFLFVPDVRPAKRMVEAPSES</sequence>
<feature type="transmembrane region" description="Helical" evidence="7">
    <location>
        <begin position="333"/>
        <end position="353"/>
    </location>
</feature>
<dbReference type="Proteomes" id="UP000005439">
    <property type="component" value="Chromosome"/>
</dbReference>
<dbReference type="PATRIC" id="fig|679936.5.peg.2643"/>
<dbReference type="Gene3D" id="1.20.1250.20">
    <property type="entry name" value="MFS general substrate transporter like domains"/>
    <property type="match status" value="2"/>
</dbReference>
<dbReference type="InterPro" id="IPR011701">
    <property type="entry name" value="MFS"/>
</dbReference>
<dbReference type="AlphaFoldDB" id="G8TWM7"/>
<proteinExistence type="predicted"/>
<feature type="domain" description="Major facilitator superfamily (MFS) profile" evidence="8">
    <location>
        <begin position="22"/>
        <end position="450"/>
    </location>
</feature>
<evidence type="ECO:0000256" key="3">
    <source>
        <dbReference type="ARBA" id="ARBA00022475"/>
    </source>
</evidence>
<evidence type="ECO:0000313" key="9">
    <source>
        <dbReference type="EMBL" id="AEW06016.1"/>
    </source>
</evidence>
<feature type="transmembrane region" description="Helical" evidence="7">
    <location>
        <begin position="424"/>
        <end position="442"/>
    </location>
</feature>
<keyword evidence="5 7" id="KW-1133">Transmembrane helix</keyword>
<feature type="transmembrane region" description="Helical" evidence="7">
    <location>
        <begin position="204"/>
        <end position="223"/>
    </location>
</feature>
<evidence type="ECO:0000256" key="7">
    <source>
        <dbReference type="SAM" id="Phobius"/>
    </source>
</evidence>
<feature type="transmembrane region" description="Helical" evidence="7">
    <location>
        <begin position="393"/>
        <end position="412"/>
    </location>
</feature>
<dbReference type="CDD" id="cd17321">
    <property type="entry name" value="MFS_MMR_MDR_like"/>
    <property type="match status" value="1"/>
</dbReference>
<feature type="transmembrane region" description="Helical" evidence="7">
    <location>
        <begin position="54"/>
        <end position="76"/>
    </location>
</feature>
<feature type="transmembrane region" description="Helical" evidence="7">
    <location>
        <begin position="359"/>
        <end position="381"/>
    </location>
</feature>
<feature type="transmembrane region" description="Helical" evidence="7">
    <location>
        <begin position="298"/>
        <end position="321"/>
    </location>
</feature>
<dbReference type="HOGENOM" id="CLU_000960_28_3_9"/>
<organism evidence="9 10">
    <name type="scientific">Sulfobacillus acidophilus (strain ATCC 700253 / DSM 10332 / NAL)</name>
    <dbReference type="NCBI Taxonomy" id="679936"/>
    <lineage>
        <taxon>Bacteria</taxon>
        <taxon>Bacillati</taxon>
        <taxon>Bacillota</taxon>
        <taxon>Clostridia</taxon>
        <taxon>Eubacteriales</taxon>
        <taxon>Clostridiales Family XVII. Incertae Sedis</taxon>
        <taxon>Sulfobacillus</taxon>
    </lineage>
</organism>
<dbReference type="STRING" id="679936.Sulac_2554"/>
<evidence type="ECO:0000256" key="5">
    <source>
        <dbReference type="ARBA" id="ARBA00022989"/>
    </source>
</evidence>
<dbReference type="PANTHER" id="PTHR42718">
    <property type="entry name" value="MAJOR FACILITATOR SUPERFAMILY MULTIDRUG TRANSPORTER MFSC"/>
    <property type="match status" value="1"/>
</dbReference>
<feature type="transmembrane region" description="Helical" evidence="7">
    <location>
        <begin position="88"/>
        <end position="105"/>
    </location>
</feature>
<name>G8TWM7_SULAD</name>
<dbReference type="EMBL" id="CP003179">
    <property type="protein sequence ID" value="AEW06016.1"/>
    <property type="molecule type" value="Genomic_DNA"/>
</dbReference>
<keyword evidence="10" id="KW-1185">Reference proteome</keyword>
<feature type="transmembrane region" description="Helical" evidence="7">
    <location>
        <begin position="268"/>
        <end position="292"/>
    </location>
</feature>
<keyword evidence="2" id="KW-0813">Transport</keyword>
<dbReference type="PROSITE" id="PS50850">
    <property type="entry name" value="MFS"/>
    <property type="match status" value="1"/>
</dbReference>
<dbReference type="PANTHER" id="PTHR42718:SF46">
    <property type="entry name" value="BLR6921 PROTEIN"/>
    <property type="match status" value="1"/>
</dbReference>
<feature type="transmembrane region" description="Helical" evidence="7">
    <location>
        <begin position="144"/>
        <end position="165"/>
    </location>
</feature>
<evidence type="ECO:0000256" key="6">
    <source>
        <dbReference type="ARBA" id="ARBA00023136"/>
    </source>
</evidence>
<keyword evidence="3" id="KW-1003">Cell membrane</keyword>
<dbReference type="SUPFAM" id="SSF103473">
    <property type="entry name" value="MFS general substrate transporter"/>
    <property type="match status" value="1"/>
</dbReference>
<dbReference type="GO" id="GO:0022857">
    <property type="term" value="F:transmembrane transporter activity"/>
    <property type="evidence" value="ECO:0007669"/>
    <property type="project" value="InterPro"/>
</dbReference>
<keyword evidence="4 7" id="KW-0812">Transmembrane</keyword>
<reference evidence="10" key="1">
    <citation type="submission" date="2011-12" db="EMBL/GenBank/DDBJ databases">
        <title>The complete genome of chromosome of Sulfobacillus acidophilus DSM 10332.</title>
        <authorList>
            <person name="Lucas S."/>
            <person name="Han J."/>
            <person name="Lapidus A."/>
            <person name="Bruce D."/>
            <person name="Goodwin L."/>
            <person name="Pitluck S."/>
            <person name="Peters L."/>
            <person name="Kyrpides N."/>
            <person name="Mavromatis K."/>
            <person name="Ivanova N."/>
            <person name="Mikhailova N."/>
            <person name="Chertkov O."/>
            <person name="Saunders E."/>
            <person name="Detter J.C."/>
            <person name="Tapia R."/>
            <person name="Han C."/>
            <person name="Land M."/>
            <person name="Hauser L."/>
            <person name="Markowitz V."/>
            <person name="Cheng J.-F."/>
            <person name="Hugenholtz P."/>
            <person name="Woyke T."/>
            <person name="Wu D."/>
            <person name="Pukall R."/>
            <person name="Gehrich-Schroeter G."/>
            <person name="Schneider S."/>
            <person name="Klenk H.-P."/>
            <person name="Eisen J.A."/>
        </authorList>
    </citation>
    <scope>NUCLEOTIDE SEQUENCE [LARGE SCALE GENOMIC DNA]</scope>
    <source>
        <strain evidence="10">ATCC 700253 / DSM 10332 / NAL</strain>
    </source>
</reference>
<evidence type="ECO:0000256" key="2">
    <source>
        <dbReference type="ARBA" id="ARBA00022448"/>
    </source>
</evidence>
<accession>G8TWM7</accession>
<feature type="transmembrane region" description="Helical" evidence="7">
    <location>
        <begin position="229"/>
        <end position="247"/>
    </location>
</feature>
<evidence type="ECO:0000259" key="8">
    <source>
        <dbReference type="PROSITE" id="PS50850"/>
    </source>
</evidence>
<dbReference type="InterPro" id="IPR020846">
    <property type="entry name" value="MFS_dom"/>
</dbReference>
<feature type="transmembrane region" description="Helical" evidence="7">
    <location>
        <begin position="25"/>
        <end position="48"/>
    </location>
</feature>
<dbReference type="Pfam" id="PF07690">
    <property type="entry name" value="MFS_1"/>
    <property type="match status" value="2"/>
</dbReference>
<gene>
    <name evidence="9" type="ordered locus">Sulac_2554</name>
</gene>
<dbReference type="GO" id="GO:0005886">
    <property type="term" value="C:plasma membrane"/>
    <property type="evidence" value="ECO:0007669"/>
    <property type="project" value="UniProtKB-SubCell"/>
</dbReference>
<feature type="transmembrane region" description="Helical" evidence="7">
    <location>
        <begin position="111"/>
        <end position="132"/>
    </location>
</feature>
<dbReference type="InterPro" id="IPR036259">
    <property type="entry name" value="MFS_trans_sf"/>
</dbReference>
<dbReference type="PRINTS" id="PR01036">
    <property type="entry name" value="TCRTETB"/>
</dbReference>
<keyword evidence="6 7" id="KW-0472">Membrane</keyword>